<feature type="transmembrane region" description="Helical" evidence="1">
    <location>
        <begin position="255"/>
        <end position="276"/>
    </location>
</feature>
<feature type="domain" description="DUF4349" evidence="3">
    <location>
        <begin position="51"/>
        <end position="273"/>
    </location>
</feature>
<keyword evidence="2" id="KW-0732">Signal</keyword>
<dbReference type="Pfam" id="PF14257">
    <property type="entry name" value="DUF4349"/>
    <property type="match status" value="1"/>
</dbReference>
<dbReference type="OrthoDB" id="790552at2"/>
<name>A0A2T5J7N1_9SPHI</name>
<evidence type="ECO:0000256" key="2">
    <source>
        <dbReference type="SAM" id="SignalP"/>
    </source>
</evidence>
<evidence type="ECO:0000256" key="1">
    <source>
        <dbReference type="SAM" id="Phobius"/>
    </source>
</evidence>
<accession>A0A2T5J7N1</accession>
<reference evidence="4 5" key="1">
    <citation type="submission" date="2018-04" db="EMBL/GenBank/DDBJ databases">
        <title>Genomic Encyclopedia of Archaeal and Bacterial Type Strains, Phase II (KMG-II): from individual species to whole genera.</title>
        <authorList>
            <person name="Goeker M."/>
        </authorList>
    </citation>
    <scope>NUCLEOTIDE SEQUENCE [LARGE SCALE GENOMIC DNA]</scope>
    <source>
        <strain evidence="4 5">DSM 26809</strain>
    </source>
</reference>
<evidence type="ECO:0000313" key="4">
    <source>
        <dbReference type="EMBL" id="PTQ95086.1"/>
    </source>
</evidence>
<organism evidence="4 5">
    <name type="scientific">Mucilaginibacter yixingensis</name>
    <dbReference type="NCBI Taxonomy" id="1295612"/>
    <lineage>
        <taxon>Bacteria</taxon>
        <taxon>Pseudomonadati</taxon>
        <taxon>Bacteroidota</taxon>
        <taxon>Sphingobacteriia</taxon>
        <taxon>Sphingobacteriales</taxon>
        <taxon>Sphingobacteriaceae</taxon>
        <taxon>Mucilaginibacter</taxon>
    </lineage>
</organism>
<evidence type="ECO:0000313" key="5">
    <source>
        <dbReference type="Proteomes" id="UP000244168"/>
    </source>
</evidence>
<dbReference type="InterPro" id="IPR025645">
    <property type="entry name" value="DUF4349"/>
</dbReference>
<sequence length="292" mass="32645">MKTKLFVLLAGIVLLASCSGSKSKYEVANTSASAADTASNYSAADSVASPKLVKTAEMRFKVKSVDRASEEVSALTGKFNGMITHHQMNSSVESSHDIRKSEDSIMRVTALNTTADITVKVPSEKLDDFMTQAAKLGTYVSLRRMDIEDRTLDYLSARLKLQSRKEVIRGQKKGKVVIKHAEDVMALKDDMIDQQINNQRIDQEVRYSTVSLSIYQNNTITTEVIANDNPDAYRLPFITRVGQSLADGWDIFKELIITLCNLWVLIVIVTGAFFIFRRYRHRADETKPLPAV</sequence>
<feature type="signal peptide" evidence="2">
    <location>
        <begin position="1"/>
        <end position="23"/>
    </location>
</feature>
<keyword evidence="1" id="KW-0472">Membrane</keyword>
<proteinExistence type="predicted"/>
<gene>
    <name evidence="4" type="ORF">C8P68_106301</name>
</gene>
<keyword evidence="5" id="KW-1185">Reference proteome</keyword>
<dbReference type="EMBL" id="QAOQ01000006">
    <property type="protein sequence ID" value="PTQ95086.1"/>
    <property type="molecule type" value="Genomic_DNA"/>
</dbReference>
<dbReference type="PROSITE" id="PS51257">
    <property type="entry name" value="PROKAR_LIPOPROTEIN"/>
    <property type="match status" value="1"/>
</dbReference>
<keyword evidence="1" id="KW-0812">Transmembrane</keyword>
<evidence type="ECO:0000259" key="3">
    <source>
        <dbReference type="Pfam" id="PF14257"/>
    </source>
</evidence>
<comment type="caution">
    <text evidence="4">The sequence shown here is derived from an EMBL/GenBank/DDBJ whole genome shotgun (WGS) entry which is preliminary data.</text>
</comment>
<feature type="chain" id="PRO_5015643000" evidence="2">
    <location>
        <begin position="24"/>
        <end position="292"/>
    </location>
</feature>
<keyword evidence="1" id="KW-1133">Transmembrane helix</keyword>
<dbReference type="AlphaFoldDB" id="A0A2T5J7N1"/>
<protein>
    <submittedName>
        <fullName evidence="4">Uncharacterized protein DUF4349</fullName>
    </submittedName>
</protein>
<dbReference type="Proteomes" id="UP000244168">
    <property type="component" value="Unassembled WGS sequence"/>
</dbReference>
<dbReference type="RefSeq" id="WP_107829991.1">
    <property type="nucleotide sequence ID" value="NZ_CP160205.1"/>
</dbReference>